<keyword evidence="4" id="KW-1185">Reference proteome</keyword>
<accession>A0A9J7BPT3</accession>
<feature type="transmembrane region" description="Helical" evidence="1">
    <location>
        <begin position="227"/>
        <end position="246"/>
    </location>
</feature>
<keyword evidence="1" id="KW-1133">Transmembrane helix</keyword>
<dbReference type="KEGG" id="orp:MOP44_02005"/>
<dbReference type="Pfam" id="PF02517">
    <property type="entry name" value="Rce1-like"/>
    <property type="match status" value="1"/>
</dbReference>
<sequence length="306" mass="32486">MLDATAATSETAAPVPAVPAGLEMPSTPAEAALAPPAKPVRIPHLGHVALLGAVMLGGLFAAIIVIFAAVYLRAFGVSKIEDAMHSMAYAVGTMAIWYLVAFAPAVAIFPSLWGKSFLAGLQWNASTARRRWPLLMATGASCFLLAFAAKALLHFPDHSPISGLLTTPQAVWIMFGFAVTVAPLCEEIMFRGFLLPALSTAFDWLGERITKRAPRPLAENGHPQWSLPAMILASVVTSAIFAVFHLSQNGNALGPMVLIFTVSLILCAVRLGTRSLAASALTHATYNFTLFLVMAIGTRGFTHLHP</sequence>
<dbReference type="RefSeq" id="WP_260794226.1">
    <property type="nucleotide sequence ID" value="NZ_CP093313.1"/>
</dbReference>
<feature type="transmembrane region" description="Helical" evidence="1">
    <location>
        <begin position="48"/>
        <end position="75"/>
    </location>
</feature>
<feature type="transmembrane region" description="Helical" evidence="1">
    <location>
        <begin position="87"/>
        <end position="112"/>
    </location>
</feature>
<feature type="domain" description="CAAX prenyl protease 2/Lysostaphin resistance protein A-like" evidence="2">
    <location>
        <begin position="169"/>
        <end position="288"/>
    </location>
</feature>
<dbReference type="AlphaFoldDB" id="A0A9J7BPT3"/>
<keyword evidence="1" id="KW-0812">Transmembrane</keyword>
<evidence type="ECO:0000313" key="3">
    <source>
        <dbReference type="EMBL" id="UWZ84720.1"/>
    </source>
</evidence>
<dbReference type="GO" id="GO:0004175">
    <property type="term" value="F:endopeptidase activity"/>
    <property type="evidence" value="ECO:0007669"/>
    <property type="project" value="UniProtKB-ARBA"/>
</dbReference>
<feature type="transmembrane region" description="Helical" evidence="1">
    <location>
        <begin position="132"/>
        <end position="149"/>
    </location>
</feature>
<protein>
    <submittedName>
        <fullName evidence="3">CPBP family intramembrane metalloprotease</fullName>
    </submittedName>
</protein>
<dbReference type="GO" id="GO:0080120">
    <property type="term" value="P:CAAX-box protein maturation"/>
    <property type="evidence" value="ECO:0007669"/>
    <property type="project" value="UniProtKB-ARBA"/>
</dbReference>
<keyword evidence="3" id="KW-0482">Metalloprotease</keyword>
<dbReference type="EMBL" id="CP093313">
    <property type="protein sequence ID" value="UWZ84720.1"/>
    <property type="molecule type" value="Genomic_DNA"/>
</dbReference>
<evidence type="ECO:0000256" key="1">
    <source>
        <dbReference type="SAM" id="Phobius"/>
    </source>
</evidence>
<name>A0A9J7BPT3_9BACT</name>
<dbReference type="Proteomes" id="UP001059380">
    <property type="component" value="Chromosome"/>
</dbReference>
<evidence type="ECO:0000259" key="2">
    <source>
        <dbReference type="Pfam" id="PF02517"/>
    </source>
</evidence>
<organism evidence="3 4">
    <name type="scientific">Occallatibacter riparius</name>
    <dbReference type="NCBI Taxonomy" id="1002689"/>
    <lineage>
        <taxon>Bacteria</taxon>
        <taxon>Pseudomonadati</taxon>
        <taxon>Acidobacteriota</taxon>
        <taxon>Terriglobia</taxon>
        <taxon>Terriglobales</taxon>
        <taxon>Acidobacteriaceae</taxon>
        <taxon>Occallatibacter</taxon>
    </lineage>
</organism>
<gene>
    <name evidence="3" type="ORF">MOP44_02005</name>
</gene>
<proteinExistence type="predicted"/>
<keyword evidence="1" id="KW-0472">Membrane</keyword>
<feature type="transmembrane region" description="Helical" evidence="1">
    <location>
        <begin position="252"/>
        <end position="272"/>
    </location>
</feature>
<keyword evidence="3" id="KW-0645">Protease</keyword>
<reference evidence="3" key="1">
    <citation type="submission" date="2021-04" db="EMBL/GenBank/DDBJ databases">
        <title>Phylogenetic analysis of Acidobacteriaceae.</title>
        <authorList>
            <person name="Qiu L."/>
            <person name="Zhang Q."/>
        </authorList>
    </citation>
    <scope>NUCLEOTIDE SEQUENCE</scope>
    <source>
        <strain evidence="3">DSM 25168</strain>
    </source>
</reference>
<dbReference type="PANTHER" id="PTHR39430">
    <property type="entry name" value="MEMBRANE-ASSOCIATED PROTEASE-RELATED"/>
    <property type="match status" value="1"/>
</dbReference>
<evidence type="ECO:0000313" key="4">
    <source>
        <dbReference type="Proteomes" id="UP001059380"/>
    </source>
</evidence>
<dbReference type="InterPro" id="IPR003675">
    <property type="entry name" value="Rce1/LyrA-like_dom"/>
</dbReference>
<feature type="transmembrane region" description="Helical" evidence="1">
    <location>
        <begin position="161"/>
        <end position="182"/>
    </location>
</feature>
<keyword evidence="3" id="KW-0378">Hydrolase</keyword>
<dbReference type="GO" id="GO:0008237">
    <property type="term" value="F:metallopeptidase activity"/>
    <property type="evidence" value="ECO:0007669"/>
    <property type="project" value="UniProtKB-KW"/>
</dbReference>
<feature type="transmembrane region" description="Helical" evidence="1">
    <location>
        <begin position="284"/>
        <end position="302"/>
    </location>
</feature>
<dbReference type="PANTHER" id="PTHR39430:SF1">
    <property type="entry name" value="PROTEASE"/>
    <property type="match status" value="1"/>
</dbReference>